<dbReference type="RefSeq" id="WP_149112702.1">
    <property type="nucleotide sequence ID" value="NZ_CP042425.1"/>
</dbReference>
<dbReference type="SUPFAM" id="SSF48695">
    <property type="entry name" value="Multiheme cytochromes"/>
    <property type="match status" value="1"/>
</dbReference>
<dbReference type="Gene3D" id="3.60.21.10">
    <property type="match status" value="1"/>
</dbReference>
<feature type="domain" description="Cytochrome c-552/4" evidence="1">
    <location>
        <begin position="419"/>
        <end position="491"/>
    </location>
</feature>
<dbReference type="EMBL" id="CP042425">
    <property type="protein sequence ID" value="QEL18174.1"/>
    <property type="molecule type" value="Genomic_DNA"/>
</dbReference>
<dbReference type="InterPro" id="IPR023155">
    <property type="entry name" value="Cyt_c-552/4"/>
</dbReference>
<keyword evidence="3" id="KW-1185">Reference proteome</keyword>
<dbReference type="Proteomes" id="UP000324974">
    <property type="component" value="Chromosome"/>
</dbReference>
<gene>
    <name evidence="2" type="ORF">PX52LOC_05188</name>
</gene>
<proteinExistence type="predicted"/>
<accession>A0A5C1ALX5</accession>
<dbReference type="KEGG" id="lrs:PX52LOC_05188"/>
<dbReference type="AlphaFoldDB" id="A0A5C1ALX5"/>
<dbReference type="Pfam" id="PF13435">
    <property type="entry name" value="Cytochrome_C554"/>
    <property type="match status" value="1"/>
</dbReference>
<name>A0A5C1ALX5_9BACT</name>
<protein>
    <submittedName>
        <fullName evidence="2">Cytochrome c554</fullName>
    </submittedName>
</protein>
<dbReference type="OrthoDB" id="9814800at2"/>
<dbReference type="SUPFAM" id="SSF56300">
    <property type="entry name" value="Metallo-dependent phosphatases"/>
    <property type="match status" value="1"/>
</dbReference>
<dbReference type="InterPro" id="IPR029052">
    <property type="entry name" value="Metallo-depent_PP-like"/>
</dbReference>
<organism evidence="2 3">
    <name type="scientific">Limnoglobus roseus</name>
    <dbReference type="NCBI Taxonomy" id="2598579"/>
    <lineage>
        <taxon>Bacteria</taxon>
        <taxon>Pseudomonadati</taxon>
        <taxon>Planctomycetota</taxon>
        <taxon>Planctomycetia</taxon>
        <taxon>Gemmatales</taxon>
        <taxon>Gemmataceae</taxon>
        <taxon>Limnoglobus</taxon>
    </lineage>
</organism>
<evidence type="ECO:0000313" key="3">
    <source>
        <dbReference type="Proteomes" id="UP000324974"/>
    </source>
</evidence>
<evidence type="ECO:0000259" key="1">
    <source>
        <dbReference type="Pfam" id="PF13435"/>
    </source>
</evidence>
<sequence>MHDAQPPAPPRKRFSLRWTALILLALTFPTGFWAARCMMPNPPAAQTVGGEITVGGVPLFATWPKGVTPEVAIVLTGQTYGYMSPCGCSRPQKGGLERRANFLKDLRAKGWPVMAVDLGDVAPPKKIQDQDYLKYEVTMKALAEMGYSAVGLGVQDFDQQLFNLLAKYTLQKSGQPPIILAANLGSKDAQGAFVPREKLFDVPGQRPMVEAYEVVSNDAKATGKALPHLPVGVVGVVGPDVATKLQKIDPTFSVAKVDNTLPGVIAAMQADPKKPVINVLLYDGSKDDTPDLAKKYPQFNVILCQSEESEPPQFPTVENNGQTFVIQIGHKGQNVGVIGVFKNGNGYELKYQLVPLGEEFLTPPGPAAAKLNAALQLMEEYTGKVKKDNLIAKLTAKPIPHEAQIENPAANLSFVGSEKCQTCHVNEFDVWKKSKHSHAMEALEAATRPGNRQFDGDCVQCHSIGFGYQTGYTDAKATPQLKHVGCESCHGPGSGHVTQPNNKALLASLSKWKSQPTDVLPAKAVIEKLGELKPGQPAPVQIKPAEQQLINAVSARCMRCHDQENDPKFDFYKYMPQIWHSGFKAGNPAANAANGLPPGAK</sequence>
<dbReference type="Gene3D" id="1.10.1130.10">
    <property type="entry name" value="Flavocytochrome C3, Chain A"/>
    <property type="match status" value="1"/>
</dbReference>
<reference evidence="3" key="1">
    <citation type="submission" date="2019-08" db="EMBL/GenBank/DDBJ databases">
        <title>Limnoglobus roseus gen. nov., sp. nov., a novel freshwater planctomycete with a giant genome from the family Gemmataceae.</title>
        <authorList>
            <person name="Kulichevskaya I.S."/>
            <person name="Naumoff D.G."/>
            <person name="Miroshnikov K."/>
            <person name="Ivanova A."/>
            <person name="Philippov D.A."/>
            <person name="Hakobyan A."/>
            <person name="Rijpstra I.C."/>
            <person name="Sinninghe Damste J.S."/>
            <person name="Liesack W."/>
            <person name="Dedysh S.N."/>
        </authorList>
    </citation>
    <scope>NUCLEOTIDE SEQUENCE [LARGE SCALE GENOMIC DNA]</scope>
    <source>
        <strain evidence="3">PX52</strain>
    </source>
</reference>
<evidence type="ECO:0000313" key="2">
    <source>
        <dbReference type="EMBL" id="QEL18174.1"/>
    </source>
</evidence>
<dbReference type="InterPro" id="IPR036280">
    <property type="entry name" value="Multihaem_cyt_sf"/>
</dbReference>